<organism evidence="3 4">
    <name type="scientific">Neocallimastix californiae</name>
    <dbReference type="NCBI Taxonomy" id="1754190"/>
    <lineage>
        <taxon>Eukaryota</taxon>
        <taxon>Fungi</taxon>
        <taxon>Fungi incertae sedis</taxon>
        <taxon>Chytridiomycota</taxon>
        <taxon>Chytridiomycota incertae sedis</taxon>
        <taxon>Neocallimastigomycetes</taxon>
        <taxon>Neocallimastigales</taxon>
        <taxon>Neocallimastigaceae</taxon>
        <taxon>Neocallimastix</taxon>
    </lineage>
</organism>
<evidence type="ECO:0000256" key="1">
    <source>
        <dbReference type="ARBA" id="ARBA00022614"/>
    </source>
</evidence>
<sequence length="992" mass="116843">MIVENLKENNISCINNEPENENKYTENENNKYFKSFDTEIDKLINLEEEHILHSNNKNLYNNINEKEHSIHIFPFSLNELNVSLNSIINEENLYSNKNDQNSNTEYDESVFDYKEQNSDNTNIFDYEEPKDETNIANYKKHSQIGFRNLLILSYSYPEIEYNDTQNAAYISKNNGNKERVLSETEKYGEIIDMTNQNLIVFNNNSYNLRNIKKLRLLNSIEKLKNLENLSYLDLSNNKISILTPLSKLSNLKELYLNNNNISDFSILYSLKKLIHISLKDNNILSIKPSNERILWESLDLSNNKIQIVNNLENFTYLKYLYLNQNNIFSINIKKPLSNLKTLHINKSLITKFNEFYFPSLSELYINDSVIEEIKNCYLMSDLKALSIQSKDCLTKNPLNIKFNDLTNIMELFISNRYILKLEELYVCKNIHTLVLVSCNIKTIPVGIFKNMYELKFLNMSNNNITDIREIIYLKNLEELYLMLMYIKILDIRENPLNNMYYMNIQKQNDIYNDNILPDELTTFNESMIEKGETENLKFLCYYHLIISIMSTSLISLDTFFVTDSDRRKSVNELEKFKNYYEKSLILENEMKESTAVIDPEKFEERININYQFNIIINEFWGYNEIKKYYDHNKEINEKTSDIKYYQSKNNFFDSEDSISEIAINNNKVSDIIDCTEIDNINIQNNDIIEEIKLNNDEIINDELDNDENLNDTRCSDSKIDEINNIFQKNKSSFTNNFELKKCKQKINDNENLNNLYYKNSLIKNASSNKTSENLYNKNFRKSISNNPKVMYSNNKLIKNNSSKETKYESQLNKSQVKILNATINSSLLFKDNQNLYFDSLLKQNSIIDNHKNIKHIKKENPQSLLLDSKNKKLNNKTIKHDNYITNKNINKLNLYNKLNNTNIINNPSSIKPNKNISISLKKAKTNSTLFNRTFKVTLSNPKISIEKNKNKIPTTTEILYKNLHPQKKNIVPTISMNNTVYLKNNVHKNQRK</sequence>
<dbReference type="Proteomes" id="UP000193920">
    <property type="component" value="Unassembled WGS sequence"/>
</dbReference>
<dbReference type="PANTHER" id="PTHR46652:SF3">
    <property type="entry name" value="LEUCINE-RICH REPEAT-CONTAINING PROTEIN 9"/>
    <property type="match status" value="1"/>
</dbReference>
<dbReference type="SMART" id="SM00369">
    <property type="entry name" value="LRR_TYP"/>
    <property type="match status" value="3"/>
</dbReference>
<keyword evidence="4" id="KW-1185">Reference proteome</keyword>
<evidence type="ECO:0000313" key="4">
    <source>
        <dbReference type="Proteomes" id="UP000193920"/>
    </source>
</evidence>
<evidence type="ECO:0000256" key="2">
    <source>
        <dbReference type="ARBA" id="ARBA00022737"/>
    </source>
</evidence>
<comment type="caution">
    <text evidence="3">The sequence shown here is derived from an EMBL/GenBank/DDBJ whole genome shotgun (WGS) entry which is preliminary data.</text>
</comment>
<evidence type="ECO:0000313" key="3">
    <source>
        <dbReference type="EMBL" id="ORY47139.1"/>
    </source>
</evidence>
<dbReference type="Pfam" id="PF12799">
    <property type="entry name" value="LRR_4"/>
    <property type="match status" value="1"/>
</dbReference>
<evidence type="ECO:0008006" key="5">
    <source>
        <dbReference type="Google" id="ProtNLM"/>
    </source>
</evidence>
<dbReference type="EMBL" id="MCOG01000105">
    <property type="protein sequence ID" value="ORY47139.1"/>
    <property type="molecule type" value="Genomic_DNA"/>
</dbReference>
<gene>
    <name evidence="3" type="ORF">LY90DRAFT_671228</name>
</gene>
<dbReference type="InterPro" id="IPR050836">
    <property type="entry name" value="SDS22/Internalin_LRR"/>
</dbReference>
<dbReference type="SUPFAM" id="SSF52058">
    <property type="entry name" value="L domain-like"/>
    <property type="match status" value="1"/>
</dbReference>
<dbReference type="AlphaFoldDB" id="A0A1Y2CJD1"/>
<keyword evidence="2" id="KW-0677">Repeat</keyword>
<dbReference type="InterPro" id="IPR003591">
    <property type="entry name" value="Leu-rich_rpt_typical-subtyp"/>
</dbReference>
<reference evidence="3 4" key="1">
    <citation type="submission" date="2016-08" db="EMBL/GenBank/DDBJ databases">
        <title>A Parts List for Fungal Cellulosomes Revealed by Comparative Genomics.</title>
        <authorList>
            <consortium name="DOE Joint Genome Institute"/>
            <person name="Haitjema C.H."/>
            <person name="Gilmore S.P."/>
            <person name="Henske J.K."/>
            <person name="Solomon K.V."/>
            <person name="De Groot R."/>
            <person name="Kuo A."/>
            <person name="Mondo S.J."/>
            <person name="Salamov A.A."/>
            <person name="Labutti K."/>
            <person name="Zhao Z."/>
            <person name="Chiniquy J."/>
            <person name="Barry K."/>
            <person name="Brewer H.M."/>
            <person name="Purvine S.O."/>
            <person name="Wright A.T."/>
            <person name="Boxma B."/>
            <person name="Van Alen T."/>
            <person name="Hackstein J.H."/>
            <person name="Baker S.E."/>
            <person name="Grigoriev I.V."/>
            <person name="O'Malley M.A."/>
        </authorList>
    </citation>
    <scope>NUCLEOTIDE SEQUENCE [LARGE SCALE GENOMIC DNA]</scope>
    <source>
        <strain evidence="3 4">G1</strain>
    </source>
</reference>
<keyword evidence="1" id="KW-0433">Leucine-rich repeat</keyword>
<accession>A0A1Y2CJD1</accession>
<dbReference type="PROSITE" id="PS51450">
    <property type="entry name" value="LRR"/>
    <property type="match status" value="4"/>
</dbReference>
<dbReference type="SMART" id="SM00365">
    <property type="entry name" value="LRR_SD22"/>
    <property type="match status" value="5"/>
</dbReference>
<dbReference type="InterPro" id="IPR025875">
    <property type="entry name" value="Leu-rich_rpt_4"/>
</dbReference>
<name>A0A1Y2CJD1_9FUNG</name>
<dbReference type="Gene3D" id="3.80.10.10">
    <property type="entry name" value="Ribonuclease Inhibitor"/>
    <property type="match status" value="1"/>
</dbReference>
<proteinExistence type="predicted"/>
<dbReference type="InterPro" id="IPR001611">
    <property type="entry name" value="Leu-rich_rpt"/>
</dbReference>
<dbReference type="PANTHER" id="PTHR46652">
    <property type="entry name" value="LEUCINE-RICH REPEAT AND IQ DOMAIN-CONTAINING PROTEIN 1-RELATED"/>
    <property type="match status" value="1"/>
</dbReference>
<dbReference type="Pfam" id="PF13855">
    <property type="entry name" value="LRR_8"/>
    <property type="match status" value="1"/>
</dbReference>
<dbReference type="OrthoDB" id="7451790at2759"/>
<protein>
    <recommendedName>
        <fullName evidence="5">L domain-like protein</fullName>
    </recommendedName>
</protein>
<dbReference type="STRING" id="1754190.A0A1Y2CJD1"/>
<dbReference type="InterPro" id="IPR032675">
    <property type="entry name" value="LRR_dom_sf"/>
</dbReference>